<dbReference type="GO" id="GO:0032259">
    <property type="term" value="P:methylation"/>
    <property type="evidence" value="ECO:0007669"/>
    <property type="project" value="UniProtKB-KW"/>
</dbReference>
<dbReference type="InterPro" id="IPR013217">
    <property type="entry name" value="Methyltransf_12"/>
</dbReference>
<accession>A0A7T0LMA7</accession>
<dbReference type="GO" id="GO:0008168">
    <property type="term" value="F:methyltransferase activity"/>
    <property type="evidence" value="ECO:0007669"/>
    <property type="project" value="UniProtKB-KW"/>
</dbReference>
<name>A0A7T0LMA7_9ACTO</name>
<proteinExistence type="predicted"/>
<keyword evidence="2" id="KW-0808">Transferase</keyword>
<dbReference type="EMBL" id="CP063989">
    <property type="protein sequence ID" value="QPL06315.1"/>
    <property type="molecule type" value="Genomic_DNA"/>
</dbReference>
<sequence>MPGDYWNHNTAFHDELVADAAARGGRALDVGCGDGLLLQRLAGVCEEVVGVEADAATAQRARERLAGVRNADVHRLDVLGGDVVGALGCFETVTCVAVLHHLPLEAGLERPAGLVAPDGRLTVVGLAANASAWDWIVSGLSILPIRVAGRLHGETRDIGVPVARPRESLAEIRRAAARIVPGARVRRRFYYRYTLTWDRPGAGS</sequence>
<dbReference type="AlphaFoldDB" id="A0A7T0LMA7"/>
<feature type="domain" description="Methyltransferase type 12" evidence="1">
    <location>
        <begin position="28"/>
        <end position="121"/>
    </location>
</feature>
<gene>
    <name evidence="2" type="ORF">ID810_05305</name>
</gene>
<dbReference type="CDD" id="cd02440">
    <property type="entry name" value="AdoMet_MTases"/>
    <property type="match status" value="1"/>
</dbReference>
<protein>
    <submittedName>
        <fullName evidence="2">Class I SAM-dependent methyltransferase</fullName>
    </submittedName>
</protein>
<evidence type="ECO:0000313" key="3">
    <source>
        <dbReference type="Proteomes" id="UP000594637"/>
    </source>
</evidence>
<evidence type="ECO:0000259" key="1">
    <source>
        <dbReference type="Pfam" id="PF08242"/>
    </source>
</evidence>
<dbReference type="Pfam" id="PF08242">
    <property type="entry name" value="Methyltransf_12"/>
    <property type="match status" value="1"/>
</dbReference>
<organism evidence="2 3">
    <name type="scientific">Actinomyces respiraculi</name>
    <dbReference type="NCBI Taxonomy" id="2744574"/>
    <lineage>
        <taxon>Bacteria</taxon>
        <taxon>Bacillati</taxon>
        <taxon>Actinomycetota</taxon>
        <taxon>Actinomycetes</taxon>
        <taxon>Actinomycetales</taxon>
        <taxon>Actinomycetaceae</taxon>
        <taxon>Actinomyces</taxon>
    </lineage>
</organism>
<dbReference type="Gene3D" id="3.40.50.150">
    <property type="entry name" value="Vaccinia Virus protein VP39"/>
    <property type="match status" value="1"/>
</dbReference>
<dbReference type="Proteomes" id="UP000594637">
    <property type="component" value="Chromosome"/>
</dbReference>
<dbReference type="InterPro" id="IPR029063">
    <property type="entry name" value="SAM-dependent_MTases_sf"/>
</dbReference>
<evidence type="ECO:0000313" key="2">
    <source>
        <dbReference type="EMBL" id="QPL06315.1"/>
    </source>
</evidence>
<reference evidence="2 3" key="1">
    <citation type="submission" date="2020-11" db="EMBL/GenBank/DDBJ databases">
        <title>Actinomyces sp. ZJ750.</title>
        <authorList>
            <person name="Zhou J."/>
        </authorList>
    </citation>
    <scope>NUCLEOTIDE SEQUENCE [LARGE SCALE GENOMIC DNA]</scope>
    <source>
        <strain evidence="2 3">ZJ750</strain>
    </source>
</reference>
<keyword evidence="2" id="KW-0489">Methyltransferase</keyword>
<dbReference type="KEGG" id="arep:ID810_05305"/>
<dbReference type="RefSeq" id="WP_166857831.1">
    <property type="nucleotide sequence ID" value="NZ_CP063989.1"/>
</dbReference>
<keyword evidence="3" id="KW-1185">Reference proteome</keyword>
<dbReference type="SUPFAM" id="SSF53335">
    <property type="entry name" value="S-adenosyl-L-methionine-dependent methyltransferases"/>
    <property type="match status" value="1"/>
</dbReference>